<dbReference type="Pfam" id="PF12833">
    <property type="entry name" value="HTH_18"/>
    <property type="match status" value="1"/>
</dbReference>
<dbReference type="InterPro" id="IPR018060">
    <property type="entry name" value="HTH_AraC"/>
</dbReference>
<keyword evidence="6" id="KW-1185">Reference proteome</keyword>
<dbReference type="Gene3D" id="1.10.10.60">
    <property type="entry name" value="Homeodomain-like"/>
    <property type="match status" value="1"/>
</dbReference>
<accession>A0A1T5EAX9</accession>
<protein>
    <submittedName>
        <fullName evidence="5">AraC-type DNA-binding protein</fullName>
    </submittedName>
</protein>
<feature type="domain" description="HTH araC/xylS-type" evidence="4">
    <location>
        <begin position="236"/>
        <end position="334"/>
    </location>
</feature>
<dbReference type="GO" id="GO:0005829">
    <property type="term" value="C:cytosol"/>
    <property type="evidence" value="ECO:0007669"/>
    <property type="project" value="TreeGrafter"/>
</dbReference>
<proteinExistence type="predicted"/>
<dbReference type="RefSeq" id="WP_082214777.1">
    <property type="nucleotide sequence ID" value="NZ_FUZA01000002.1"/>
</dbReference>
<dbReference type="PANTHER" id="PTHR47894">
    <property type="entry name" value="HTH-TYPE TRANSCRIPTIONAL REGULATOR GADX"/>
    <property type="match status" value="1"/>
</dbReference>
<evidence type="ECO:0000313" key="5">
    <source>
        <dbReference type="EMBL" id="SKB81124.1"/>
    </source>
</evidence>
<dbReference type="EMBL" id="FUZA01000002">
    <property type="protein sequence ID" value="SKB81124.1"/>
    <property type="molecule type" value="Genomic_DNA"/>
</dbReference>
<dbReference type="InterPro" id="IPR009057">
    <property type="entry name" value="Homeodomain-like_sf"/>
</dbReference>
<evidence type="ECO:0000256" key="3">
    <source>
        <dbReference type="ARBA" id="ARBA00023163"/>
    </source>
</evidence>
<sequence length="336" mass="37370">MYGTIRVLRNIIYAATAKGGNLGKLCAALGIHPSDLHDGDRKIAGVKPVMDLWDEVIAATGDQAFGLHMGLENKPSVLGLLGYLMQSCRTVDEAFSKILTYQQTVSGWISYNYLMGKEFELIFSVNPIWQQASPETARQALETAISGSLSYINIFTGQRVFPLRAELAYKSPVSRAEYEKILHCAVSFGAEQTKLIFAKEVAGMPLVSYDESLYMSFAEILKNKCAVTSTQSSFAEQVRRVIIQDFYGKIPSLQIIAAHMNLSERSLQRRLQQESESYRSLGATIKQELAFNLLKNTDATVLAISEVLGYTEPSAFHRAFKNWTQTSPVQKKRTLG</sequence>
<keyword evidence="3" id="KW-0804">Transcription</keyword>
<reference evidence="6" key="1">
    <citation type="submission" date="2017-02" db="EMBL/GenBank/DDBJ databases">
        <authorList>
            <person name="Varghese N."/>
            <person name="Submissions S."/>
        </authorList>
    </citation>
    <scope>NUCLEOTIDE SEQUENCE [LARGE SCALE GENOMIC DNA]</scope>
    <source>
        <strain evidence="6">DSM 22270</strain>
    </source>
</reference>
<dbReference type="AlphaFoldDB" id="A0A1T5EAX9"/>
<keyword evidence="2 5" id="KW-0238">DNA-binding</keyword>
<dbReference type="Pfam" id="PF12625">
    <property type="entry name" value="Arabinose_bd"/>
    <property type="match status" value="1"/>
</dbReference>
<dbReference type="GO" id="GO:0003700">
    <property type="term" value="F:DNA-binding transcription factor activity"/>
    <property type="evidence" value="ECO:0007669"/>
    <property type="project" value="InterPro"/>
</dbReference>
<dbReference type="PROSITE" id="PS01124">
    <property type="entry name" value="HTH_ARAC_FAMILY_2"/>
    <property type="match status" value="1"/>
</dbReference>
<dbReference type="PANTHER" id="PTHR47894:SF1">
    <property type="entry name" value="HTH-TYPE TRANSCRIPTIONAL REGULATOR VQSM"/>
    <property type="match status" value="1"/>
</dbReference>
<evidence type="ECO:0000259" key="4">
    <source>
        <dbReference type="PROSITE" id="PS01124"/>
    </source>
</evidence>
<organism evidence="5 6">
    <name type="scientific">Dyadobacter psychrophilus</name>
    <dbReference type="NCBI Taxonomy" id="651661"/>
    <lineage>
        <taxon>Bacteria</taxon>
        <taxon>Pseudomonadati</taxon>
        <taxon>Bacteroidota</taxon>
        <taxon>Cytophagia</taxon>
        <taxon>Cytophagales</taxon>
        <taxon>Spirosomataceae</taxon>
        <taxon>Dyadobacter</taxon>
    </lineage>
</organism>
<dbReference type="Proteomes" id="UP000190897">
    <property type="component" value="Unassembled WGS sequence"/>
</dbReference>
<dbReference type="InterPro" id="IPR032687">
    <property type="entry name" value="AraC-type_N"/>
</dbReference>
<evidence type="ECO:0000256" key="1">
    <source>
        <dbReference type="ARBA" id="ARBA00023015"/>
    </source>
</evidence>
<dbReference type="STRING" id="651661.SAMN05660293_02287"/>
<dbReference type="OrthoDB" id="5582699at2"/>
<name>A0A1T5EAX9_9BACT</name>
<keyword evidence="1" id="KW-0805">Transcription regulation</keyword>
<evidence type="ECO:0000256" key="2">
    <source>
        <dbReference type="ARBA" id="ARBA00023125"/>
    </source>
</evidence>
<dbReference type="GO" id="GO:0000976">
    <property type="term" value="F:transcription cis-regulatory region binding"/>
    <property type="evidence" value="ECO:0007669"/>
    <property type="project" value="TreeGrafter"/>
</dbReference>
<gene>
    <name evidence="5" type="ORF">SAMN05660293_02287</name>
</gene>
<evidence type="ECO:0000313" key="6">
    <source>
        <dbReference type="Proteomes" id="UP000190897"/>
    </source>
</evidence>
<dbReference type="SUPFAM" id="SSF46689">
    <property type="entry name" value="Homeodomain-like"/>
    <property type="match status" value="1"/>
</dbReference>
<dbReference type="SMART" id="SM00342">
    <property type="entry name" value="HTH_ARAC"/>
    <property type="match status" value="1"/>
</dbReference>